<evidence type="ECO:0000313" key="2">
    <source>
        <dbReference type="Proteomes" id="UP000426265"/>
    </source>
</evidence>
<sequence length="58" mass="6563">MEKASDKKAWKVTMDPEREKFDEPALVPETSFLLNTRLRCKDGAHSAIVIGNHGFYSP</sequence>
<dbReference type="Proteomes" id="UP000426265">
    <property type="component" value="Unassembled WGS sequence"/>
</dbReference>
<gene>
    <name evidence="1" type="ORF">AN1_LOCUS14877</name>
</gene>
<evidence type="ECO:0000313" key="1">
    <source>
        <dbReference type="EMBL" id="VYS59438.1"/>
    </source>
</evidence>
<dbReference type="AlphaFoldDB" id="A0A654FED2"/>
<organism evidence="1 2">
    <name type="scientific">Arabidopsis thaliana</name>
    <name type="common">Mouse-ear cress</name>
    <dbReference type="NCBI Taxonomy" id="3702"/>
    <lineage>
        <taxon>Eukaryota</taxon>
        <taxon>Viridiplantae</taxon>
        <taxon>Streptophyta</taxon>
        <taxon>Embryophyta</taxon>
        <taxon>Tracheophyta</taxon>
        <taxon>Spermatophyta</taxon>
        <taxon>Magnoliopsida</taxon>
        <taxon>eudicotyledons</taxon>
        <taxon>Gunneridae</taxon>
        <taxon>Pentapetalae</taxon>
        <taxon>rosids</taxon>
        <taxon>malvids</taxon>
        <taxon>Brassicales</taxon>
        <taxon>Brassicaceae</taxon>
        <taxon>Camelineae</taxon>
        <taxon>Arabidopsis</taxon>
    </lineage>
</organism>
<reference evidence="1 2" key="1">
    <citation type="submission" date="2019-11" db="EMBL/GenBank/DDBJ databases">
        <authorList>
            <person name="Jiao W.-B."/>
            <person name="Schneeberger K."/>
        </authorList>
    </citation>
    <scope>NUCLEOTIDE SEQUENCE [LARGE SCALE GENOMIC DNA]</scope>
    <source>
        <strain evidence="2">cv. An-1</strain>
    </source>
</reference>
<name>A0A654FED2_ARATH</name>
<accession>A0A654FED2</accession>
<protein>
    <submittedName>
        <fullName evidence="1">Uncharacterized protein</fullName>
    </submittedName>
</protein>
<proteinExistence type="predicted"/>
<dbReference type="EMBL" id="CACRSJ010000106">
    <property type="protein sequence ID" value="VYS59438.1"/>
    <property type="molecule type" value="Genomic_DNA"/>
</dbReference>